<keyword evidence="1" id="KW-0479">Metal-binding</keyword>
<protein>
    <recommendedName>
        <fullName evidence="3">B box-type domain-containing protein</fullName>
    </recommendedName>
</protein>
<feature type="compositionally biased region" description="Pro residues" evidence="2">
    <location>
        <begin position="176"/>
        <end position="192"/>
    </location>
</feature>
<evidence type="ECO:0000256" key="2">
    <source>
        <dbReference type="SAM" id="MobiDB-lite"/>
    </source>
</evidence>
<dbReference type="Pfam" id="PF18803">
    <property type="entry name" value="CxC2"/>
    <property type="match status" value="1"/>
</dbReference>
<dbReference type="Proteomes" id="UP001215280">
    <property type="component" value="Unassembled WGS sequence"/>
</dbReference>
<sequence length="312" mass="34660">MKSEVVGTPKNIWLEMSSPKAALCSSCPQILPEFVCTNCKAPFCATCITDRHAEPLHRIQTYTGHLVTPHQLGVRLRLGHNGQCPQAVLQQDFTIITVQGVVKIDVEYCGCVGAPSRYDQMMGVGLVAMSTANPSAAADFVVMFSLLADIATTCIKMDVLHLSPKLKRKKKWSLKPLPPPPQAAPVPIPPRVWPRKRPSKESLKEVAAYFQDPDHEAQWQADVATLVRNLASGGDNIPWDDYNIGSSKPTPEDEIGKPLSRKAACLREYYAWLAEWTPDKWTVKKAEATLNLPMQEMIGAEWEDYSGFEYVL</sequence>
<keyword evidence="1" id="KW-0862">Zinc</keyword>
<dbReference type="AlphaFoldDB" id="A0AAD7JD75"/>
<evidence type="ECO:0000256" key="1">
    <source>
        <dbReference type="PROSITE-ProRule" id="PRU00024"/>
    </source>
</evidence>
<keyword evidence="5" id="KW-1185">Reference proteome</keyword>
<evidence type="ECO:0000313" key="5">
    <source>
        <dbReference type="Proteomes" id="UP001215280"/>
    </source>
</evidence>
<accession>A0AAD7JD75</accession>
<dbReference type="InterPro" id="IPR013087">
    <property type="entry name" value="Znf_C2H2_type"/>
</dbReference>
<evidence type="ECO:0000259" key="3">
    <source>
        <dbReference type="PROSITE" id="PS50119"/>
    </source>
</evidence>
<feature type="domain" description="B box-type" evidence="3">
    <location>
        <begin position="19"/>
        <end position="70"/>
    </location>
</feature>
<dbReference type="EMBL" id="JARJLG010000050">
    <property type="protein sequence ID" value="KAJ7760149.1"/>
    <property type="molecule type" value="Genomic_DNA"/>
</dbReference>
<feature type="region of interest" description="Disordered" evidence="2">
    <location>
        <begin position="172"/>
        <end position="192"/>
    </location>
</feature>
<reference evidence="4" key="1">
    <citation type="submission" date="2023-03" db="EMBL/GenBank/DDBJ databases">
        <title>Massive genome expansion in bonnet fungi (Mycena s.s.) driven by repeated elements and novel gene families across ecological guilds.</title>
        <authorList>
            <consortium name="Lawrence Berkeley National Laboratory"/>
            <person name="Harder C.B."/>
            <person name="Miyauchi S."/>
            <person name="Viragh M."/>
            <person name="Kuo A."/>
            <person name="Thoen E."/>
            <person name="Andreopoulos B."/>
            <person name="Lu D."/>
            <person name="Skrede I."/>
            <person name="Drula E."/>
            <person name="Henrissat B."/>
            <person name="Morin E."/>
            <person name="Kohler A."/>
            <person name="Barry K."/>
            <person name="LaButti K."/>
            <person name="Morin E."/>
            <person name="Salamov A."/>
            <person name="Lipzen A."/>
            <person name="Mereny Z."/>
            <person name="Hegedus B."/>
            <person name="Baldrian P."/>
            <person name="Stursova M."/>
            <person name="Weitz H."/>
            <person name="Taylor A."/>
            <person name="Grigoriev I.V."/>
            <person name="Nagy L.G."/>
            <person name="Martin F."/>
            <person name="Kauserud H."/>
        </authorList>
    </citation>
    <scope>NUCLEOTIDE SEQUENCE</scope>
    <source>
        <strain evidence="4">CBHHK188m</strain>
    </source>
</reference>
<evidence type="ECO:0000313" key="4">
    <source>
        <dbReference type="EMBL" id="KAJ7760149.1"/>
    </source>
</evidence>
<comment type="caution">
    <text evidence="4">The sequence shown here is derived from an EMBL/GenBank/DDBJ whole genome shotgun (WGS) entry which is preliminary data.</text>
</comment>
<organism evidence="4 5">
    <name type="scientific">Mycena maculata</name>
    <dbReference type="NCBI Taxonomy" id="230809"/>
    <lineage>
        <taxon>Eukaryota</taxon>
        <taxon>Fungi</taxon>
        <taxon>Dikarya</taxon>
        <taxon>Basidiomycota</taxon>
        <taxon>Agaricomycotina</taxon>
        <taxon>Agaricomycetes</taxon>
        <taxon>Agaricomycetidae</taxon>
        <taxon>Agaricales</taxon>
        <taxon>Marasmiineae</taxon>
        <taxon>Mycenaceae</taxon>
        <taxon>Mycena</taxon>
    </lineage>
</organism>
<dbReference type="PROSITE" id="PS50119">
    <property type="entry name" value="ZF_BBOX"/>
    <property type="match status" value="1"/>
</dbReference>
<dbReference type="InterPro" id="IPR000315">
    <property type="entry name" value="Znf_B-box"/>
</dbReference>
<dbReference type="InterPro" id="IPR041457">
    <property type="entry name" value="CxC2_KDZ-assoc"/>
</dbReference>
<dbReference type="CDD" id="cd19757">
    <property type="entry name" value="Bbox1"/>
    <property type="match status" value="1"/>
</dbReference>
<proteinExistence type="predicted"/>
<name>A0AAD7JD75_9AGAR</name>
<gene>
    <name evidence="4" type="ORF">DFH07DRAFT_957805</name>
</gene>
<dbReference type="PROSITE" id="PS00028">
    <property type="entry name" value="ZINC_FINGER_C2H2_1"/>
    <property type="match status" value="1"/>
</dbReference>
<keyword evidence="1" id="KW-0863">Zinc-finger</keyword>
<dbReference type="GO" id="GO:0008270">
    <property type="term" value="F:zinc ion binding"/>
    <property type="evidence" value="ECO:0007669"/>
    <property type="project" value="UniProtKB-KW"/>
</dbReference>